<evidence type="ECO:0000313" key="3">
    <source>
        <dbReference type="EMBL" id="CAL1707896.1"/>
    </source>
</evidence>
<feature type="coiled-coil region" evidence="1">
    <location>
        <begin position="444"/>
        <end position="541"/>
    </location>
</feature>
<proteinExistence type="predicted"/>
<dbReference type="Proteomes" id="UP001497453">
    <property type="component" value="Chromosome 4"/>
</dbReference>
<feature type="region of interest" description="Disordered" evidence="2">
    <location>
        <begin position="418"/>
        <end position="444"/>
    </location>
</feature>
<accession>A0ABP1DJ90</accession>
<reference evidence="4" key="1">
    <citation type="submission" date="2024-04" db="EMBL/GenBank/DDBJ databases">
        <authorList>
            <person name="Shaw F."/>
            <person name="Minotto A."/>
        </authorList>
    </citation>
    <scope>NUCLEOTIDE SEQUENCE [LARGE SCALE GENOMIC DNA]</scope>
</reference>
<evidence type="ECO:0000256" key="1">
    <source>
        <dbReference type="SAM" id="Coils"/>
    </source>
</evidence>
<feature type="compositionally biased region" description="Basic and acidic residues" evidence="2">
    <location>
        <begin position="120"/>
        <end position="134"/>
    </location>
</feature>
<gene>
    <name evidence="3" type="ORF">GFSPODELE1_LOCUS6586</name>
</gene>
<dbReference type="EMBL" id="OZ037947">
    <property type="protein sequence ID" value="CAL1707896.1"/>
    <property type="molecule type" value="Genomic_DNA"/>
</dbReference>
<protein>
    <recommendedName>
        <fullName evidence="5">RRM domain-containing protein</fullName>
    </recommendedName>
</protein>
<evidence type="ECO:0000313" key="4">
    <source>
        <dbReference type="Proteomes" id="UP001497453"/>
    </source>
</evidence>
<evidence type="ECO:0008006" key="5">
    <source>
        <dbReference type="Google" id="ProtNLM"/>
    </source>
</evidence>
<evidence type="ECO:0000256" key="2">
    <source>
        <dbReference type="SAM" id="MobiDB-lite"/>
    </source>
</evidence>
<feature type="compositionally biased region" description="Low complexity" evidence="2">
    <location>
        <begin position="182"/>
        <end position="191"/>
    </location>
</feature>
<keyword evidence="4" id="KW-1185">Reference proteome</keyword>
<keyword evidence="1" id="KW-0175">Coiled coil</keyword>
<sequence>MSQQINDRVSRVACVDTNQPEDDVRRSLSSCGEICRIYPWHPKEDITHFFVEFDHPSSVERARSYQSSTLKVYALADCPKIISRFSSLAAPVPSIKQESQDIPSLILQNRPKKRRSQRPARGESVRRNPYDDRGRPKRGSYETNRQEGSSIASSSRTYSRSPRRNRVSSEYMRDCGKENGQSKISSPSASVSTSMADAGRFMDVDVQDINGDFFSSNAYFPSTMPFPLSFAMPGVMPHSLPSLSFASTNSVGSLPTPAPSTPAPTLSPSIILSYEGGSFTCDLDALSEDPEGVIGVLRQTAANALERDKWMIVAGHYRGKGNILAALAVITVMIEVMTSPVVGIPERELKPAFLMLSSCHTDLAKRARIASGPEDDGRREHLRKAQECLQKVYGKNVPSSDDKPLAAPQASRGYLINAGNLQSNDPFATVQDDRTPTKSGGRTINDLERENQSLRDRHRNLGKSLSQANVAKRKAENDLDDERHLRRKAERDLAGVQQELSSARRSERFALEQCRREVENRRKAEERAAKLKDELVKVKHDLEISGEGIAEKERRARECFGRLGMIFLKAAKGETAGLEEIPGTLAAGSGSGLSTLDGFKAERLSVSVISQG</sequence>
<feature type="region of interest" description="Disordered" evidence="2">
    <location>
        <begin position="92"/>
        <end position="191"/>
    </location>
</feature>
<organism evidence="3 4">
    <name type="scientific">Somion occarium</name>
    <dbReference type="NCBI Taxonomy" id="3059160"/>
    <lineage>
        <taxon>Eukaryota</taxon>
        <taxon>Fungi</taxon>
        <taxon>Dikarya</taxon>
        <taxon>Basidiomycota</taxon>
        <taxon>Agaricomycotina</taxon>
        <taxon>Agaricomycetes</taxon>
        <taxon>Polyporales</taxon>
        <taxon>Cerrenaceae</taxon>
        <taxon>Somion</taxon>
    </lineage>
</organism>
<feature type="compositionally biased region" description="Low complexity" evidence="2">
    <location>
        <begin position="149"/>
        <end position="160"/>
    </location>
</feature>
<name>A0ABP1DJ90_9APHY</name>